<dbReference type="Gene3D" id="3.80.10.10">
    <property type="entry name" value="Ribonuclease Inhibitor"/>
    <property type="match status" value="3"/>
</dbReference>
<keyword evidence="3" id="KW-0677">Repeat</keyword>
<keyword evidence="9" id="KW-1185">Reference proteome</keyword>
<dbReference type="InterPro" id="IPR032675">
    <property type="entry name" value="LRR_dom_sf"/>
</dbReference>
<evidence type="ECO:0000256" key="4">
    <source>
        <dbReference type="SAM" id="MobiDB-lite"/>
    </source>
</evidence>
<keyword evidence="5" id="KW-0472">Membrane</keyword>
<accession>A0A6L2PBW5</accession>
<dbReference type="InParanoid" id="A0A6L2PBW5"/>
<comment type="caution">
    <text evidence="8">The sequence shown here is derived from an EMBL/GenBank/DDBJ whole genome shotgun (WGS) entry which is preliminary data.</text>
</comment>
<protein>
    <recommendedName>
        <fullName evidence="7">LRRCT domain-containing protein</fullName>
    </recommendedName>
</protein>
<dbReference type="Pfam" id="PF00560">
    <property type="entry name" value="LRR_1"/>
    <property type="match status" value="1"/>
</dbReference>
<dbReference type="EMBL" id="BLKM01000175">
    <property type="protein sequence ID" value="GFG29846.1"/>
    <property type="molecule type" value="Genomic_DNA"/>
</dbReference>
<evidence type="ECO:0000256" key="6">
    <source>
        <dbReference type="SAM" id="SignalP"/>
    </source>
</evidence>
<name>A0A6L2PBW5_COPFO</name>
<feature type="signal peptide" evidence="6">
    <location>
        <begin position="1"/>
        <end position="19"/>
    </location>
</feature>
<keyword evidence="1" id="KW-0433">Leucine-rich repeat</keyword>
<dbReference type="PROSITE" id="PS51450">
    <property type="entry name" value="LRR"/>
    <property type="match status" value="1"/>
</dbReference>
<evidence type="ECO:0000256" key="2">
    <source>
        <dbReference type="ARBA" id="ARBA00022729"/>
    </source>
</evidence>
<dbReference type="PROSITE" id="PS51257">
    <property type="entry name" value="PROKAR_LIPOPROTEIN"/>
    <property type="match status" value="1"/>
</dbReference>
<gene>
    <name evidence="8" type="ORF">Cfor_00777</name>
</gene>
<keyword evidence="5" id="KW-0812">Transmembrane</keyword>
<feature type="compositionally biased region" description="Polar residues" evidence="4">
    <location>
        <begin position="537"/>
        <end position="551"/>
    </location>
</feature>
<evidence type="ECO:0000313" key="9">
    <source>
        <dbReference type="Proteomes" id="UP000502823"/>
    </source>
</evidence>
<dbReference type="Proteomes" id="UP000502823">
    <property type="component" value="Unassembled WGS sequence"/>
</dbReference>
<evidence type="ECO:0000256" key="3">
    <source>
        <dbReference type="ARBA" id="ARBA00022737"/>
    </source>
</evidence>
<sequence length="558" mass="62117">MMKAVCFLMVLTAFGCALGQRKGTTLDPIRNSSHVHEVPPCPKECSCMAMDQSPHSSFRKAICERIPVSLHQNIKSLQVVGEYYSVTTEEILGMGRGLYFLDFSECSIIDIEEGAFNSLTDLVSLKLSSNSIRKIYNEIFSSHRLQVLYLDGNGVEVIEDDAFARLPNLQKLYLQHNELETMSFTLPSSLNILDISHNYISSITTDLNKINLKTLNLCGNPLDGFPPIRSSITLESLCLEGKAAVLPHKTATKFPQLADVTLVASSLSVQTELDSATQYELSNVRKLIMLSIVNYYLQNLSFLMGMRNLANLKLQNVTLSSYDDMDSVFESLQMLSNLSLDNSPHLVKPILNNAQLVSQLTRLHYLSLRDTGLVTLTQRNIPENTYLDISYNPLRCDCHLAWIGYKQTDTLGKFLLSKKQTLCETPDSVQGDTLLESVNMKCPNQETSGMLEQLSDYHTWTTSATYVSRTSTQVSMTDSMTNGSTASHSTNNSTVYIILGTILLILIAVGIALAVALYVAKKKRKCQISPDGGETPMEQQPQMHQMKQVSSKDMLIKK</sequence>
<dbReference type="GO" id="GO:0005615">
    <property type="term" value="C:extracellular space"/>
    <property type="evidence" value="ECO:0007669"/>
    <property type="project" value="TreeGrafter"/>
</dbReference>
<evidence type="ECO:0000256" key="1">
    <source>
        <dbReference type="ARBA" id="ARBA00022614"/>
    </source>
</evidence>
<proteinExistence type="predicted"/>
<dbReference type="SUPFAM" id="SSF52058">
    <property type="entry name" value="L domain-like"/>
    <property type="match status" value="1"/>
</dbReference>
<feature type="chain" id="PRO_5026863793" description="LRRCT domain-containing protein" evidence="6">
    <location>
        <begin position="20"/>
        <end position="558"/>
    </location>
</feature>
<dbReference type="PANTHER" id="PTHR24373:SF370">
    <property type="entry name" value="FISH-LIPS, ISOFORM E"/>
    <property type="match status" value="1"/>
</dbReference>
<dbReference type="InterPro" id="IPR003591">
    <property type="entry name" value="Leu-rich_rpt_typical-subtyp"/>
</dbReference>
<dbReference type="SMART" id="SM00082">
    <property type="entry name" value="LRRCT"/>
    <property type="match status" value="1"/>
</dbReference>
<reference evidence="9" key="1">
    <citation type="submission" date="2020-01" db="EMBL/GenBank/DDBJ databases">
        <title>Draft genome sequence of the Termite Coptotermes fromosanus.</title>
        <authorList>
            <person name="Itakura S."/>
            <person name="Yosikawa Y."/>
            <person name="Umezawa K."/>
        </authorList>
    </citation>
    <scope>NUCLEOTIDE SEQUENCE [LARGE SCALE GENOMIC DNA]</scope>
</reference>
<evidence type="ECO:0000259" key="7">
    <source>
        <dbReference type="SMART" id="SM00082"/>
    </source>
</evidence>
<evidence type="ECO:0000313" key="8">
    <source>
        <dbReference type="EMBL" id="GFG29846.1"/>
    </source>
</evidence>
<evidence type="ECO:0000256" key="5">
    <source>
        <dbReference type="SAM" id="Phobius"/>
    </source>
</evidence>
<keyword evidence="5" id="KW-1133">Transmembrane helix</keyword>
<dbReference type="InterPro" id="IPR050328">
    <property type="entry name" value="Dev_Immune_Receptor"/>
</dbReference>
<dbReference type="Pfam" id="PF13855">
    <property type="entry name" value="LRR_8"/>
    <property type="match status" value="1"/>
</dbReference>
<feature type="transmembrane region" description="Helical" evidence="5">
    <location>
        <begin position="495"/>
        <end position="520"/>
    </location>
</feature>
<dbReference type="SMART" id="SM00369">
    <property type="entry name" value="LRR_TYP"/>
    <property type="match status" value="3"/>
</dbReference>
<dbReference type="OrthoDB" id="1055097at2759"/>
<dbReference type="InterPro" id="IPR000483">
    <property type="entry name" value="Cys-rich_flank_reg_C"/>
</dbReference>
<feature type="region of interest" description="Disordered" evidence="4">
    <location>
        <begin position="529"/>
        <end position="558"/>
    </location>
</feature>
<organism evidence="8 9">
    <name type="scientific">Coptotermes formosanus</name>
    <name type="common">Formosan subterranean termite</name>
    <dbReference type="NCBI Taxonomy" id="36987"/>
    <lineage>
        <taxon>Eukaryota</taxon>
        <taxon>Metazoa</taxon>
        <taxon>Ecdysozoa</taxon>
        <taxon>Arthropoda</taxon>
        <taxon>Hexapoda</taxon>
        <taxon>Insecta</taxon>
        <taxon>Pterygota</taxon>
        <taxon>Neoptera</taxon>
        <taxon>Polyneoptera</taxon>
        <taxon>Dictyoptera</taxon>
        <taxon>Blattodea</taxon>
        <taxon>Blattoidea</taxon>
        <taxon>Termitoidae</taxon>
        <taxon>Rhinotermitidae</taxon>
        <taxon>Coptotermes</taxon>
    </lineage>
</organism>
<dbReference type="InterPro" id="IPR001611">
    <property type="entry name" value="Leu-rich_rpt"/>
</dbReference>
<keyword evidence="2 6" id="KW-0732">Signal</keyword>
<feature type="domain" description="LRRCT" evidence="7">
    <location>
        <begin position="392"/>
        <end position="443"/>
    </location>
</feature>
<dbReference type="AlphaFoldDB" id="A0A6L2PBW5"/>
<dbReference type="GO" id="GO:0031012">
    <property type="term" value="C:extracellular matrix"/>
    <property type="evidence" value="ECO:0007669"/>
    <property type="project" value="TreeGrafter"/>
</dbReference>
<dbReference type="PANTHER" id="PTHR24373">
    <property type="entry name" value="SLIT RELATED LEUCINE-RICH REPEAT NEURONAL PROTEIN"/>
    <property type="match status" value="1"/>
</dbReference>